<protein>
    <submittedName>
        <fullName evidence="2">Uncharacterized protein</fullName>
    </submittedName>
</protein>
<dbReference type="AlphaFoldDB" id="A0AAN7TUZ1"/>
<feature type="compositionally biased region" description="Low complexity" evidence="1">
    <location>
        <begin position="48"/>
        <end position="83"/>
    </location>
</feature>
<evidence type="ECO:0000256" key="1">
    <source>
        <dbReference type="SAM" id="MobiDB-lite"/>
    </source>
</evidence>
<accession>A0AAN7TUZ1</accession>
<proteinExistence type="predicted"/>
<dbReference type="EMBL" id="JAVFKY010000002">
    <property type="protein sequence ID" value="KAK5580314.1"/>
    <property type="molecule type" value="Genomic_DNA"/>
</dbReference>
<organism evidence="2 3">
    <name type="scientific">Dictyostelium firmibasis</name>
    <dbReference type="NCBI Taxonomy" id="79012"/>
    <lineage>
        <taxon>Eukaryota</taxon>
        <taxon>Amoebozoa</taxon>
        <taxon>Evosea</taxon>
        <taxon>Eumycetozoa</taxon>
        <taxon>Dictyostelia</taxon>
        <taxon>Dictyosteliales</taxon>
        <taxon>Dictyosteliaceae</taxon>
        <taxon>Dictyostelium</taxon>
    </lineage>
</organism>
<feature type="region of interest" description="Disordered" evidence="1">
    <location>
        <begin position="47"/>
        <end position="106"/>
    </location>
</feature>
<sequence>MTTTTQYKDIETKSYEDITKAAKELDVFKKGKKTKEALIRRIQKKLSTPGTTVAKPAAKAAAKPKAVVPKAPTTTTNKSAAAKKVADKKKKDEDDKEEKKDDEEDK</sequence>
<gene>
    <name evidence="2" type="ORF">RB653_000330</name>
</gene>
<feature type="compositionally biased region" description="Basic and acidic residues" evidence="1">
    <location>
        <begin position="89"/>
        <end position="99"/>
    </location>
</feature>
<evidence type="ECO:0000313" key="3">
    <source>
        <dbReference type="Proteomes" id="UP001344447"/>
    </source>
</evidence>
<dbReference type="Proteomes" id="UP001344447">
    <property type="component" value="Unassembled WGS sequence"/>
</dbReference>
<evidence type="ECO:0000313" key="2">
    <source>
        <dbReference type="EMBL" id="KAK5580314.1"/>
    </source>
</evidence>
<comment type="caution">
    <text evidence="2">The sequence shown here is derived from an EMBL/GenBank/DDBJ whole genome shotgun (WGS) entry which is preliminary data.</text>
</comment>
<keyword evidence="3" id="KW-1185">Reference proteome</keyword>
<name>A0AAN7TUZ1_9MYCE</name>
<reference evidence="2 3" key="1">
    <citation type="submission" date="2023-11" db="EMBL/GenBank/DDBJ databases">
        <title>Dfirmibasis_genome.</title>
        <authorList>
            <person name="Edelbroek B."/>
            <person name="Kjellin J."/>
            <person name="Jerlstrom-Hultqvist J."/>
            <person name="Soderbom F."/>
        </authorList>
    </citation>
    <scope>NUCLEOTIDE SEQUENCE [LARGE SCALE GENOMIC DNA]</scope>
    <source>
        <strain evidence="2 3">TNS-C-14</strain>
    </source>
</reference>